<name>A0A5J4ZPZ3_9ASTE</name>
<keyword evidence="3" id="KW-1185">Reference proteome</keyword>
<dbReference type="PANTHER" id="PTHR36886:SF3">
    <property type="entry name" value="PROTEIN FRIGIDA-ESSENTIAL 1"/>
    <property type="match status" value="1"/>
</dbReference>
<evidence type="ECO:0000313" key="2">
    <source>
        <dbReference type="EMBL" id="KAA8519758.1"/>
    </source>
</evidence>
<proteinExistence type="predicted"/>
<evidence type="ECO:0000256" key="1">
    <source>
        <dbReference type="SAM" id="MobiDB-lite"/>
    </source>
</evidence>
<dbReference type="AlphaFoldDB" id="A0A5J4ZPZ3"/>
<reference evidence="2 3" key="1">
    <citation type="submission" date="2019-09" db="EMBL/GenBank/DDBJ databases">
        <title>A chromosome-level genome assembly of the Chinese tupelo Nyssa sinensis.</title>
        <authorList>
            <person name="Yang X."/>
            <person name="Kang M."/>
            <person name="Yang Y."/>
            <person name="Xiong H."/>
            <person name="Wang M."/>
            <person name="Zhang Z."/>
            <person name="Wang Z."/>
            <person name="Wu H."/>
            <person name="Ma T."/>
            <person name="Liu J."/>
            <person name="Xi Z."/>
        </authorList>
    </citation>
    <scope>NUCLEOTIDE SEQUENCE [LARGE SCALE GENOMIC DNA]</scope>
    <source>
        <strain evidence="2">J267</strain>
        <tissue evidence="2">Leaf</tissue>
    </source>
</reference>
<evidence type="ECO:0000313" key="3">
    <source>
        <dbReference type="Proteomes" id="UP000325577"/>
    </source>
</evidence>
<dbReference type="InterPro" id="IPR052650">
    <property type="entry name" value="Zinc_finger_CCCH"/>
</dbReference>
<organism evidence="2 3">
    <name type="scientific">Nyssa sinensis</name>
    <dbReference type="NCBI Taxonomy" id="561372"/>
    <lineage>
        <taxon>Eukaryota</taxon>
        <taxon>Viridiplantae</taxon>
        <taxon>Streptophyta</taxon>
        <taxon>Embryophyta</taxon>
        <taxon>Tracheophyta</taxon>
        <taxon>Spermatophyta</taxon>
        <taxon>Magnoliopsida</taxon>
        <taxon>eudicotyledons</taxon>
        <taxon>Gunneridae</taxon>
        <taxon>Pentapetalae</taxon>
        <taxon>asterids</taxon>
        <taxon>Cornales</taxon>
        <taxon>Nyssaceae</taxon>
        <taxon>Nyssa</taxon>
    </lineage>
</organism>
<dbReference type="Proteomes" id="UP000325577">
    <property type="component" value="Linkage Group LG6"/>
</dbReference>
<dbReference type="OrthoDB" id="1935339at2759"/>
<evidence type="ECO:0008006" key="4">
    <source>
        <dbReference type="Google" id="ProtNLM"/>
    </source>
</evidence>
<gene>
    <name evidence="2" type="ORF">F0562_014014</name>
</gene>
<dbReference type="EMBL" id="CM018049">
    <property type="protein sequence ID" value="KAA8519758.1"/>
    <property type="molecule type" value="Genomic_DNA"/>
</dbReference>
<sequence>METKDRLLNASSLLKVGVSKGIHIWFLHIKDHVDITSQRPEGDVVAAKQKSELCADEGLKDSTERLGLQPPGFPDASASSVAYNTSFSSERILSLEHPLGTQKLLDCDREHCASRSTFLLWSSSPFSGTESENLPLFRTSSIEQPNLGDGFPKVSSSSPGTSIQSARMRMINGDPVSLRTLGPDYSSDKYSISSHCKFHGNVLDKNCYGKDLSTTEAETGGTSVAEQKNRITLLKEKLLNLPRVKDIAKANKTDIDSGLQRNGPRNKKELKVDRGRASNEMDVDLKTYGEMHKESKALKHFRADLVDFVKELVNPTWREGHLSKDAHNMIVKKAVDNVPSTLQPHHIPSTIESIKQYLSSSQPKISRLIEGYVEKYGKS</sequence>
<accession>A0A5J4ZPZ3</accession>
<protein>
    <recommendedName>
        <fullName evidence="4">Set2 Rpb1 interacting domain-containing protein</fullName>
    </recommendedName>
</protein>
<feature type="compositionally biased region" description="Basic and acidic residues" evidence="1">
    <location>
        <begin position="266"/>
        <end position="275"/>
    </location>
</feature>
<feature type="region of interest" description="Disordered" evidence="1">
    <location>
        <begin position="255"/>
        <end position="275"/>
    </location>
</feature>
<dbReference type="PANTHER" id="PTHR36886">
    <property type="entry name" value="PROTEIN FRIGIDA-ESSENTIAL 1"/>
    <property type="match status" value="1"/>
</dbReference>